<dbReference type="RefSeq" id="XP_025464095.1">
    <property type="nucleotide sequence ID" value="XM_025616488.1"/>
</dbReference>
<dbReference type="Proteomes" id="UP000246702">
    <property type="component" value="Unassembled WGS sequence"/>
</dbReference>
<accession>A0A317VTC9</accession>
<dbReference type="Pfam" id="PF20717">
    <property type="entry name" value="DUF6829"/>
    <property type="match status" value="1"/>
</dbReference>
<comment type="caution">
    <text evidence="1">The sequence shown here is derived from an EMBL/GenBank/DDBJ whole genome shotgun (WGS) entry which is preliminary data.</text>
</comment>
<dbReference type="AlphaFoldDB" id="A0A317VTC9"/>
<protein>
    <submittedName>
        <fullName evidence="1">Uncharacterized protein</fullName>
    </submittedName>
</protein>
<proteinExistence type="predicted"/>
<name>A0A317VTC9_9EURO</name>
<dbReference type="GeneID" id="37118631"/>
<gene>
    <name evidence="1" type="ORF">BO94DRAFT_605374</name>
</gene>
<dbReference type="STRING" id="1450535.A0A317VTC9"/>
<evidence type="ECO:0000313" key="2">
    <source>
        <dbReference type="Proteomes" id="UP000246702"/>
    </source>
</evidence>
<reference evidence="1 2" key="1">
    <citation type="submission" date="2016-12" db="EMBL/GenBank/DDBJ databases">
        <title>The genomes of Aspergillus section Nigri reveals drivers in fungal speciation.</title>
        <authorList>
            <consortium name="DOE Joint Genome Institute"/>
            <person name="Vesth T.C."/>
            <person name="Nybo J."/>
            <person name="Theobald S."/>
            <person name="Brandl J."/>
            <person name="Frisvad J.C."/>
            <person name="Nielsen K.F."/>
            <person name="Lyhne E.K."/>
            <person name="Kogle M.E."/>
            <person name="Kuo A."/>
            <person name="Riley R."/>
            <person name="Clum A."/>
            <person name="Nolan M."/>
            <person name="Lipzen A."/>
            <person name="Salamov A."/>
            <person name="Henrissat B."/>
            <person name="Wiebenga A."/>
            <person name="De Vries R.P."/>
            <person name="Grigoriev I.V."/>
            <person name="Mortensen U.H."/>
            <person name="Andersen M.R."/>
            <person name="Baker S.E."/>
        </authorList>
    </citation>
    <scope>NUCLEOTIDE SEQUENCE [LARGE SCALE GENOMIC DNA]</scope>
    <source>
        <strain evidence="1 2">CBS 115572</strain>
    </source>
</reference>
<keyword evidence="2" id="KW-1185">Reference proteome</keyword>
<organism evidence="1 2">
    <name type="scientific">Aspergillus sclerotioniger CBS 115572</name>
    <dbReference type="NCBI Taxonomy" id="1450535"/>
    <lineage>
        <taxon>Eukaryota</taxon>
        <taxon>Fungi</taxon>
        <taxon>Dikarya</taxon>
        <taxon>Ascomycota</taxon>
        <taxon>Pezizomycotina</taxon>
        <taxon>Eurotiomycetes</taxon>
        <taxon>Eurotiomycetidae</taxon>
        <taxon>Eurotiales</taxon>
        <taxon>Aspergillaceae</taxon>
        <taxon>Aspergillus</taxon>
        <taxon>Aspergillus subgen. Circumdati</taxon>
    </lineage>
</organism>
<dbReference type="EMBL" id="MSFK01000028">
    <property type="protein sequence ID" value="PWY76098.1"/>
    <property type="molecule type" value="Genomic_DNA"/>
</dbReference>
<evidence type="ECO:0000313" key="1">
    <source>
        <dbReference type="EMBL" id="PWY76098.1"/>
    </source>
</evidence>
<dbReference type="OrthoDB" id="5295627at2759"/>
<sequence length="465" mass="51724">MSAPIESLRRSVELETIQELSDVSFMNAVAAIFINEIECLKRVTWASERGDNQSPVQGTLVKGASDKVIILVDLTPSKFLFDEDYPDVNRTLTNILAVKWVLANDYAAFTQSHQEPVKLSRDTFDKLRTMTLDILKTPDHTIALIVSLILGDMGKDNKLIADLMQAELGGTIEDWSAFRELAKKYKAMTHDKSFIWRSPMAYVLAGMKLDADLNIPQLIQGESVALCLKSLFMLSGKPQAYALKYLETLFDVASASGHIDARGSISMTEPVCQSFLIAYPILQRIVEKGRSTGVDCLSDAYNAVLRHRSQILTDLGSEKRFRMEQPSDRAFLHLCAMGRVTSTTRAAIFLQAFNNLPESTRRHLIAALNVDGLGSQVPAVLSYIPALFAEVLRFAPGEPLKQVKAINSLMAFMSRMYQGNSAEDIPEGRYQQLDLRVVLILVQSKPDTDPSVMLDDARLLRSCPN</sequence>
<dbReference type="InterPro" id="IPR049232">
    <property type="entry name" value="DUF6829"/>
</dbReference>